<feature type="region of interest" description="Disordered" evidence="1">
    <location>
        <begin position="25"/>
        <end position="44"/>
    </location>
</feature>
<comment type="caution">
    <text evidence="2">The sequence shown here is derived from an EMBL/GenBank/DDBJ whole genome shotgun (WGS) entry which is preliminary data.</text>
</comment>
<accession>A0A834IKZ6</accession>
<organism evidence="2 3">
    <name type="scientific">Rhynchophorus ferrugineus</name>
    <name type="common">Red palm weevil</name>
    <name type="synonym">Curculio ferrugineus</name>
    <dbReference type="NCBI Taxonomy" id="354439"/>
    <lineage>
        <taxon>Eukaryota</taxon>
        <taxon>Metazoa</taxon>
        <taxon>Ecdysozoa</taxon>
        <taxon>Arthropoda</taxon>
        <taxon>Hexapoda</taxon>
        <taxon>Insecta</taxon>
        <taxon>Pterygota</taxon>
        <taxon>Neoptera</taxon>
        <taxon>Endopterygota</taxon>
        <taxon>Coleoptera</taxon>
        <taxon>Polyphaga</taxon>
        <taxon>Cucujiformia</taxon>
        <taxon>Curculionidae</taxon>
        <taxon>Dryophthorinae</taxon>
        <taxon>Rhynchophorus</taxon>
    </lineage>
</organism>
<dbReference type="EMBL" id="JAACXV010000259">
    <property type="protein sequence ID" value="KAF7281092.1"/>
    <property type="molecule type" value="Genomic_DNA"/>
</dbReference>
<reference evidence="2" key="1">
    <citation type="submission" date="2020-08" db="EMBL/GenBank/DDBJ databases">
        <title>Genome sequencing and assembly of the red palm weevil Rhynchophorus ferrugineus.</title>
        <authorList>
            <person name="Dias G.B."/>
            <person name="Bergman C.M."/>
            <person name="Manee M."/>
        </authorList>
    </citation>
    <scope>NUCLEOTIDE SEQUENCE</scope>
    <source>
        <strain evidence="2">AA-2017</strain>
        <tissue evidence="2">Whole larva</tissue>
    </source>
</reference>
<evidence type="ECO:0000313" key="2">
    <source>
        <dbReference type="EMBL" id="KAF7281092.1"/>
    </source>
</evidence>
<name>A0A834IKZ6_RHYFE</name>
<dbReference type="AlphaFoldDB" id="A0A834IKZ6"/>
<sequence>MGKTILESTLGVAADIIGEKEGRTYPDVAQNEAHPSPGEPNGKKRLLAATVVSAILYTSPIWTEGPT</sequence>
<evidence type="ECO:0000313" key="3">
    <source>
        <dbReference type="Proteomes" id="UP000625711"/>
    </source>
</evidence>
<keyword evidence="3" id="KW-1185">Reference proteome</keyword>
<proteinExistence type="predicted"/>
<protein>
    <submittedName>
        <fullName evidence="2">Uncharacterized protein</fullName>
    </submittedName>
</protein>
<dbReference type="Proteomes" id="UP000625711">
    <property type="component" value="Unassembled WGS sequence"/>
</dbReference>
<evidence type="ECO:0000256" key="1">
    <source>
        <dbReference type="SAM" id="MobiDB-lite"/>
    </source>
</evidence>
<gene>
    <name evidence="2" type="ORF">GWI33_005150</name>
</gene>